<dbReference type="Proteomes" id="UP000094526">
    <property type="component" value="Unassembled WGS sequence"/>
</dbReference>
<dbReference type="EMBL" id="LGRB01000020">
    <property type="protein sequence ID" value="OCT44623.1"/>
    <property type="molecule type" value="Genomic_DNA"/>
</dbReference>
<dbReference type="PANTHER" id="PTHR33112:SF16">
    <property type="entry name" value="HETEROKARYON INCOMPATIBILITY DOMAIN-CONTAINING PROTEIN"/>
    <property type="match status" value="1"/>
</dbReference>
<name>A0A1C1C7V6_9EURO</name>
<dbReference type="STRING" id="86049.A0A1C1C7V6"/>
<accession>A0A1C1C7V6</accession>
<dbReference type="VEuPathDB" id="FungiDB:CLCR_05577"/>
<dbReference type="VEuPathDB" id="FungiDB:G647_07295"/>
<organism evidence="2 3">
    <name type="scientific">Cladophialophora carrionii</name>
    <dbReference type="NCBI Taxonomy" id="86049"/>
    <lineage>
        <taxon>Eukaryota</taxon>
        <taxon>Fungi</taxon>
        <taxon>Dikarya</taxon>
        <taxon>Ascomycota</taxon>
        <taxon>Pezizomycotina</taxon>
        <taxon>Eurotiomycetes</taxon>
        <taxon>Chaetothyriomycetidae</taxon>
        <taxon>Chaetothyriales</taxon>
        <taxon>Herpotrichiellaceae</taxon>
        <taxon>Cladophialophora</taxon>
    </lineage>
</organism>
<dbReference type="AlphaFoldDB" id="A0A1C1C7V6"/>
<dbReference type="InterPro" id="IPR010730">
    <property type="entry name" value="HET"/>
</dbReference>
<reference evidence="3" key="1">
    <citation type="submission" date="2015-07" db="EMBL/GenBank/DDBJ databases">
        <authorList>
            <person name="Teixeira M.M."/>
            <person name="Souza R.C."/>
            <person name="Almeida L.G."/>
            <person name="Vicente V.A."/>
            <person name="de Hoog S."/>
            <person name="Bocca A.L."/>
            <person name="de Almeida S.R."/>
            <person name="Vasconcelos A.T."/>
            <person name="Felipe M.S."/>
        </authorList>
    </citation>
    <scope>NUCLEOTIDE SEQUENCE [LARGE SCALE GENOMIC DNA]</scope>
    <source>
        <strain evidence="3">KSF</strain>
    </source>
</reference>
<dbReference type="OrthoDB" id="5125733at2759"/>
<dbReference type="PANTHER" id="PTHR33112">
    <property type="entry name" value="DOMAIN PROTEIN, PUTATIVE-RELATED"/>
    <property type="match status" value="1"/>
</dbReference>
<sequence>MRCQECIKLTPDILKCDGEPVPFHDSFAALEASARSGCELCTVLFWNIQKFRWGRDERLIRHAELARSSDPLAVRWYDMGKIFTGHVVQGLEVLYRNMALKKRLAYSVLQDPAEVDLPVPNSARLPSYTDRIHAWIRLCDTEHKTCHTHSAQQATNPARPARLLDVQPQELIDVVRLVRFDEAKGPYAALSYSWGDRPHAATTTSLNIRQRMDSISLSDLPRTFTDAIAFCREMNVRYLWVDALCIIQPWPGDVLGLQDWETQSAIMGYIYANAIFTIAAQGAANADIGLFPDKAPFDLNPRSCPLFLNGDGSSLYVKAEPPEWVASVGESALQRRAWVLQERLLSTRLIHFTQHGIFWECAERCASEFEPGSTETGGLLTLSVMFPPTSGPENAGKKKNDIMLEWTGILADYSERNLSVVTDKFPAISAIAQRVTLLTGDTYLAGMWKSRLFDDLLWTGMWKFPSFRQRPSEYVAPTWSWASVIGKTSHNSVGTSDRRVARVVSVSVNLANPANPFGRIQPEASLQLAGRIRHNVFATAHVTAEDDAPWHDLWFEVPEGHALANITGGSKGGARHSGIAAVWFDVAGDHLTQAFSALLMTGNSRRDAWDSDTIVPDPEHQRISSTAMLIIPGGDDSGRYVRIGQANVRDLNFFVGCQEEVVELF</sequence>
<gene>
    <name evidence="2" type="ORF">CLCR_05577</name>
</gene>
<protein>
    <recommendedName>
        <fullName evidence="1">Heterokaryon incompatibility domain-containing protein</fullName>
    </recommendedName>
</protein>
<feature type="domain" description="Heterokaryon incompatibility" evidence="1">
    <location>
        <begin position="187"/>
        <end position="342"/>
    </location>
</feature>
<proteinExistence type="predicted"/>
<evidence type="ECO:0000313" key="3">
    <source>
        <dbReference type="Proteomes" id="UP000094526"/>
    </source>
</evidence>
<comment type="caution">
    <text evidence="2">The sequence shown here is derived from an EMBL/GenBank/DDBJ whole genome shotgun (WGS) entry which is preliminary data.</text>
</comment>
<dbReference type="eggNOG" id="ENOG502SICY">
    <property type="taxonomic scope" value="Eukaryota"/>
</dbReference>
<evidence type="ECO:0000259" key="1">
    <source>
        <dbReference type="Pfam" id="PF06985"/>
    </source>
</evidence>
<keyword evidence="3" id="KW-1185">Reference proteome</keyword>
<dbReference type="Pfam" id="PF06985">
    <property type="entry name" value="HET"/>
    <property type="match status" value="1"/>
</dbReference>
<evidence type="ECO:0000313" key="2">
    <source>
        <dbReference type="EMBL" id="OCT44623.1"/>
    </source>
</evidence>